<dbReference type="Gene3D" id="2.60.120.10">
    <property type="entry name" value="Jelly Rolls"/>
    <property type="match status" value="2"/>
</dbReference>
<evidence type="ECO:0008006" key="9">
    <source>
        <dbReference type="Google" id="ProtNLM"/>
    </source>
</evidence>
<gene>
    <name evidence="7" type="ORF">DIURU_005635</name>
</gene>
<evidence type="ECO:0000259" key="5">
    <source>
        <dbReference type="Pfam" id="PF02678"/>
    </source>
</evidence>
<comment type="similarity">
    <text evidence="1 3">Belongs to the pirin family.</text>
</comment>
<feature type="region of interest" description="Disordered" evidence="4">
    <location>
        <begin position="260"/>
        <end position="280"/>
    </location>
</feature>
<dbReference type="PIRSF" id="PIRSF006232">
    <property type="entry name" value="Pirin"/>
    <property type="match status" value="1"/>
</dbReference>
<dbReference type="GO" id="GO:0046872">
    <property type="term" value="F:metal ion binding"/>
    <property type="evidence" value="ECO:0007669"/>
    <property type="project" value="UniProtKB-KW"/>
</dbReference>
<dbReference type="InterPro" id="IPR008778">
    <property type="entry name" value="Pirin_C_dom"/>
</dbReference>
<evidence type="ECO:0000259" key="6">
    <source>
        <dbReference type="Pfam" id="PF05726"/>
    </source>
</evidence>
<dbReference type="CDD" id="cd02909">
    <property type="entry name" value="cupin_pirin_N"/>
    <property type="match status" value="1"/>
</dbReference>
<dbReference type="RefSeq" id="XP_034009483.1">
    <property type="nucleotide sequence ID" value="XM_034158639.1"/>
</dbReference>
<feature type="domain" description="Pirin N-terminal" evidence="5">
    <location>
        <begin position="10"/>
        <end position="80"/>
    </location>
</feature>
<evidence type="ECO:0000313" key="7">
    <source>
        <dbReference type="EMBL" id="KAA8896623.1"/>
    </source>
</evidence>
<evidence type="ECO:0000256" key="4">
    <source>
        <dbReference type="SAM" id="MobiDB-lite"/>
    </source>
</evidence>
<organism evidence="7 8">
    <name type="scientific">Diutina rugosa</name>
    <name type="common">Yeast</name>
    <name type="synonym">Candida rugosa</name>
    <dbReference type="NCBI Taxonomy" id="5481"/>
    <lineage>
        <taxon>Eukaryota</taxon>
        <taxon>Fungi</taxon>
        <taxon>Dikarya</taxon>
        <taxon>Ascomycota</taxon>
        <taxon>Saccharomycotina</taxon>
        <taxon>Pichiomycetes</taxon>
        <taxon>Debaryomycetaceae</taxon>
        <taxon>Diutina</taxon>
    </lineage>
</organism>
<evidence type="ECO:0000256" key="3">
    <source>
        <dbReference type="RuleBase" id="RU003457"/>
    </source>
</evidence>
<evidence type="ECO:0000256" key="1">
    <source>
        <dbReference type="ARBA" id="ARBA00008416"/>
    </source>
</evidence>
<feature type="binding site" evidence="2">
    <location>
        <position position="18"/>
    </location>
    <ligand>
        <name>Fe cation</name>
        <dbReference type="ChEBI" id="CHEBI:24875"/>
    </ligand>
</feature>
<dbReference type="Pfam" id="PF05726">
    <property type="entry name" value="Pirin_C"/>
    <property type="match status" value="1"/>
</dbReference>
<dbReference type="CDD" id="cd02247">
    <property type="entry name" value="cupin_pirin_C"/>
    <property type="match status" value="1"/>
</dbReference>
<dbReference type="InterPro" id="IPR011051">
    <property type="entry name" value="RmlC_Cupin_sf"/>
</dbReference>
<keyword evidence="2" id="KW-0479">Metal-binding</keyword>
<accession>A0A642UC84</accession>
<dbReference type="OrthoDB" id="198735at2759"/>
<keyword evidence="2" id="KW-0408">Iron</keyword>
<dbReference type="VEuPathDB" id="FungiDB:DIURU_005635"/>
<evidence type="ECO:0000256" key="2">
    <source>
        <dbReference type="PIRSR" id="PIRSR006232-1"/>
    </source>
</evidence>
<dbReference type="EMBL" id="SWFT01000163">
    <property type="protein sequence ID" value="KAA8896623.1"/>
    <property type="molecule type" value="Genomic_DNA"/>
</dbReference>
<dbReference type="GeneID" id="54784286"/>
<keyword evidence="8" id="KW-1185">Reference proteome</keyword>
<feature type="binding site" evidence="2">
    <location>
        <position position="62"/>
    </location>
    <ligand>
        <name>Fe cation</name>
        <dbReference type="ChEBI" id="CHEBI:24875"/>
    </ligand>
</feature>
<protein>
    <recommendedName>
        <fullName evidence="9">Pirin N-terminal domain-containing protein</fullName>
    </recommendedName>
</protein>
<feature type="binding site" evidence="2">
    <location>
        <position position="60"/>
    </location>
    <ligand>
        <name>Fe cation</name>
        <dbReference type="ChEBI" id="CHEBI:24875"/>
    </ligand>
</feature>
<dbReference type="PANTHER" id="PTHR13903:SF8">
    <property type="entry name" value="PIRIN"/>
    <property type="match status" value="1"/>
</dbReference>
<sequence>MFDHFKSNRPDGFPEHPHSGQETITYCLSGAICHEDFTGSKGVLYPGDLQFMTAGKGIVHSEMPVPSADGQPAELLQFWVDLPRKQKECRPRYRDLREWEVPVYTSDDGLVSVKVISGSSYGVGVAREFTYTPIELYHFTVKPGAEWRQPLTADYNYFLYVIRGNGLNVSGKSISPFETVFFNDRGDHISGSATKETEFIIAGGLQLDQKSEIQGPFVTNDKKSMAKKIEAYKTHKGGFEKLNTWTTLISGGVTADMINGPLKGNREKRNQAKQRYLSRG</sequence>
<reference evidence="7 8" key="1">
    <citation type="submission" date="2019-07" db="EMBL/GenBank/DDBJ databases">
        <title>Genome assembly of two rare yeast pathogens: Diutina rugosa and Trichomonascus ciferrii.</title>
        <authorList>
            <person name="Mixao V."/>
            <person name="Saus E."/>
            <person name="Hansen A."/>
            <person name="Lass-Flor C."/>
            <person name="Gabaldon T."/>
        </authorList>
    </citation>
    <scope>NUCLEOTIDE SEQUENCE [LARGE SCALE GENOMIC DNA]</scope>
    <source>
        <strain evidence="7 8">CBS 613</strain>
    </source>
</reference>
<comment type="cofactor">
    <cofactor evidence="2">
        <name>Fe cation</name>
        <dbReference type="ChEBI" id="CHEBI:24875"/>
    </cofactor>
    <text evidence="2">Binds 1 Fe cation per subunit.</text>
</comment>
<name>A0A642UC84_DIURU</name>
<comment type="caution">
    <text evidence="7">The sequence shown here is derived from an EMBL/GenBank/DDBJ whole genome shotgun (WGS) entry which is preliminary data.</text>
</comment>
<feature type="domain" description="Pirin C-terminal" evidence="6">
    <location>
        <begin position="137"/>
        <end position="236"/>
    </location>
</feature>
<dbReference type="PANTHER" id="PTHR13903">
    <property type="entry name" value="PIRIN-RELATED"/>
    <property type="match status" value="1"/>
</dbReference>
<dbReference type="InterPro" id="IPR003829">
    <property type="entry name" value="Pirin_N_dom"/>
</dbReference>
<dbReference type="SUPFAM" id="SSF51182">
    <property type="entry name" value="RmlC-like cupins"/>
    <property type="match status" value="1"/>
</dbReference>
<dbReference type="Pfam" id="PF02678">
    <property type="entry name" value="Pirin"/>
    <property type="match status" value="1"/>
</dbReference>
<evidence type="ECO:0000313" key="8">
    <source>
        <dbReference type="Proteomes" id="UP000449547"/>
    </source>
</evidence>
<proteinExistence type="inferred from homology"/>
<dbReference type="InterPro" id="IPR012093">
    <property type="entry name" value="Pirin"/>
</dbReference>
<dbReference type="AlphaFoldDB" id="A0A642UC84"/>
<dbReference type="InterPro" id="IPR014710">
    <property type="entry name" value="RmlC-like_jellyroll"/>
</dbReference>
<feature type="binding site" evidence="2">
    <location>
        <position position="16"/>
    </location>
    <ligand>
        <name>Fe cation</name>
        <dbReference type="ChEBI" id="CHEBI:24875"/>
    </ligand>
</feature>
<dbReference type="OMA" id="GRMRHRD"/>
<dbReference type="Proteomes" id="UP000449547">
    <property type="component" value="Unassembled WGS sequence"/>
</dbReference>